<dbReference type="RefSeq" id="WP_123899259.1">
    <property type="nucleotide sequence ID" value="NZ_RPFJ01000098.1"/>
</dbReference>
<feature type="domain" description="DUF6892" evidence="1">
    <location>
        <begin position="167"/>
        <end position="299"/>
    </location>
</feature>
<organism evidence="3 4">
    <name type="scientific">Aureibaculum marinum</name>
    <dbReference type="NCBI Taxonomy" id="2487930"/>
    <lineage>
        <taxon>Bacteria</taxon>
        <taxon>Pseudomonadati</taxon>
        <taxon>Bacteroidota</taxon>
        <taxon>Flavobacteriia</taxon>
        <taxon>Flavobacteriales</taxon>
        <taxon>Flavobacteriaceae</taxon>
        <taxon>Aureibaculum</taxon>
    </lineage>
</organism>
<evidence type="ECO:0000313" key="4">
    <source>
        <dbReference type="Proteomes" id="UP000270856"/>
    </source>
</evidence>
<accession>A0A3N4NGU4</accession>
<comment type="caution">
    <text evidence="3">The sequence shown here is derived from an EMBL/GenBank/DDBJ whole genome shotgun (WGS) entry which is preliminary data.</text>
</comment>
<keyword evidence="4" id="KW-1185">Reference proteome</keyword>
<proteinExistence type="predicted"/>
<dbReference type="InterPro" id="IPR054187">
    <property type="entry name" value="DUF6892"/>
</dbReference>
<protein>
    <submittedName>
        <fullName evidence="3">Uncharacterized protein</fullName>
    </submittedName>
</protein>
<dbReference type="InterPro" id="IPR056640">
    <property type="entry name" value="DUF7738"/>
</dbReference>
<evidence type="ECO:0000259" key="1">
    <source>
        <dbReference type="Pfam" id="PF21832"/>
    </source>
</evidence>
<evidence type="ECO:0000259" key="2">
    <source>
        <dbReference type="Pfam" id="PF24880"/>
    </source>
</evidence>
<dbReference type="Pfam" id="PF24880">
    <property type="entry name" value="DUF7738"/>
    <property type="match status" value="1"/>
</dbReference>
<dbReference type="AlphaFoldDB" id="A0A3N4NGU4"/>
<dbReference type="Pfam" id="PF21832">
    <property type="entry name" value="DUF6892"/>
    <property type="match status" value="1"/>
</dbReference>
<name>A0A3N4NGU4_9FLAO</name>
<dbReference type="Proteomes" id="UP000270856">
    <property type="component" value="Unassembled WGS sequence"/>
</dbReference>
<sequence>MFDIFNKKNKSSHLTISIANDKLYINGKSIELPIHSNMLAEYLGKPSESKGNEIHWKELGISTNPHPNGRANHLTLYTDYNPMETKSKAEQKPFFTGKIIVDGIEINKKCFDNITMRKYEVKHFTYTGKKSPCLISISYNEIFDKDSVKPELTKDKYAIKELDEELIEFTDFGFKLSIIQELMYSKELLEPKFDLYEFVEWYDKRKIDIEKEGYEPIPEVTQYFKDLPIPKKYASEITEIYQDGGNDIYMQLLRFGEGWEDYWDIENIEDVKQFPNLKKAVLCYAKENVVDELNQIGIKSEWL</sequence>
<gene>
    <name evidence="3" type="ORF">EGM88_15265</name>
</gene>
<evidence type="ECO:0000313" key="3">
    <source>
        <dbReference type="EMBL" id="RPD90709.1"/>
    </source>
</evidence>
<reference evidence="3 4" key="1">
    <citation type="submission" date="2018-11" db="EMBL/GenBank/DDBJ databases">
        <title>Aureibaculum marinum gen. nov., sp. nov., a member of the family Flavobacteriaceae isolated from the Bohai Sea.</title>
        <authorList>
            <person name="Ji X."/>
        </authorList>
    </citation>
    <scope>NUCLEOTIDE SEQUENCE [LARGE SCALE GENOMIC DNA]</scope>
    <source>
        <strain evidence="3 4">BH-SD17</strain>
    </source>
</reference>
<dbReference type="EMBL" id="RPFJ01000098">
    <property type="protein sequence ID" value="RPD90709.1"/>
    <property type="molecule type" value="Genomic_DNA"/>
</dbReference>
<dbReference type="OrthoDB" id="355909at2"/>
<feature type="domain" description="DUF7738" evidence="2">
    <location>
        <begin position="15"/>
        <end position="114"/>
    </location>
</feature>